<dbReference type="Proteomes" id="UP001652625">
    <property type="component" value="Chromosome 11"/>
</dbReference>
<evidence type="ECO:0000313" key="4">
    <source>
        <dbReference type="Proteomes" id="UP001652625"/>
    </source>
</evidence>
<dbReference type="PROSITE" id="PS00022">
    <property type="entry name" value="EGF_1"/>
    <property type="match status" value="1"/>
</dbReference>
<keyword evidence="2" id="KW-0812">Transmembrane</keyword>
<feature type="domain" description="EGF-like" evidence="3">
    <location>
        <begin position="187"/>
        <end position="222"/>
    </location>
</feature>
<evidence type="ECO:0000256" key="1">
    <source>
        <dbReference type="PROSITE-ProRule" id="PRU00076"/>
    </source>
</evidence>
<dbReference type="PROSITE" id="PS01186">
    <property type="entry name" value="EGF_2"/>
    <property type="match status" value="1"/>
</dbReference>
<proteinExistence type="predicted"/>
<dbReference type="Pfam" id="PF23106">
    <property type="entry name" value="EGF_Teneurin"/>
    <property type="match status" value="1"/>
</dbReference>
<dbReference type="InterPro" id="IPR000742">
    <property type="entry name" value="EGF"/>
</dbReference>
<evidence type="ECO:0000259" key="3">
    <source>
        <dbReference type="PROSITE" id="PS50026"/>
    </source>
</evidence>
<sequence length="367" mass="41433">MSSNFQFYILNYYIITFITIIIMTLIFPVTIGETIISSQEWTSTPSLNVTLETSTALKQSSYVDILQIFSSTVKQTSFVTSSTRTETPNLLLKWLLKFDLSAKIEKPFNENLKDSKSNEFFNLSTQIINEFYDNLYPNTPVETIIHSFSNGSILFNATLYFNFSNISATSLKESLNNGDLSVKILYLQERCSLLSCSGNGQCEESKTQICLCDLGYHGERCNELYAVNEDYILVAIICGSILILIVVLLFFLCCSSSYSIPIKSQRSNEKIDLSKGKDVTDSIRLQSSFRKQLGTSLFSANSNIKIGEKKLCNFGNEIDEGLDNPIYYDELEASEEIYKKQLKRFLKEVSNISKDVSLGNKSPGQQH</sequence>
<dbReference type="Gene3D" id="2.60.120.260">
    <property type="entry name" value="Galactose-binding domain-like"/>
    <property type="match status" value="1"/>
</dbReference>
<comment type="caution">
    <text evidence="1">Lacks conserved residue(s) required for the propagation of feature annotation.</text>
</comment>
<evidence type="ECO:0000313" key="5">
    <source>
        <dbReference type="RefSeq" id="XP_065666139.1"/>
    </source>
</evidence>
<dbReference type="GeneID" id="136087397"/>
<keyword evidence="1" id="KW-0245">EGF-like domain</keyword>
<keyword evidence="2" id="KW-0472">Membrane</keyword>
<keyword evidence="1" id="KW-1015">Disulfide bond</keyword>
<dbReference type="PROSITE" id="PS50026">
    <property type="entry name" value="EGF_3"/>
    <property type="match status" value="1"/>
</dbReference>
<organism evidence="4 5">
    <name type="scientific">Hydra vulgaris</name>
    <name type="common">Hydra</name>
    <name type="synonym">Hydra attenuata</name>
    <dbReference type="NCBI Taxonomy" id="6087"/>
    <lineage>
        <taxon>Eukaryota</taxon>
        <taxon>Metazoa</taxon>
        <taxon>Cnidaria</taxon>
        <taxon>Hydrozoa</taxon>
        <taxon>Hydroidolina</taxon>
        <taxon>Anthoathecata</taxon>
        <taxon>Aplanulata</taxon>
        <taxon>Hydridae</taxon>
        <taxon>Hydra</taxon>
    </lineage>
</organism>
<feature type="transmembrane region" description="Helical" evidence="2">
    <location>
        <begin position="12"/>
        <end position="31"/>
    </location>
</feature>
<feature type="transmembrane region" description="Helical" evidence="2">
    <location>
        <begin position="231"/>
        <end position="254"/>
    </location>
</feature>
<name>A0ABM4CW20_HYDVU</name>
<gene>
    <name evidence="5" type="primary">LOC136087397</name>
</gene>
<keyword evidence="2" id="KW-1133">Transmembrane helix</keyword>
<evidence type="ECO:0000256" key="2">
    <source>
        <dbReference type="SAM" id="Phobius"/>
    </source>
</evidence>
<accession>A0ABM4CW20</accession>
<protein>
    <submittedName>
        <fullName evidence="5">Uncharacterized protein LOC136087397 isoform X3</fullName>
    </submittedName>
</protein>
<dbReference type="RefSeq" id="XP_065666139.1">
    <property type="nucleotide sequence ID" value="XM_065810067.1"/>
</dbReference>
<reference evidence="5" key="1">
    <citation type="submission" date="2025-08" db="UniProtKB">
        <authorList>
            <consortium name="RefSeq"/>
        </authorList>
    </citation>
    <scope>IDENTIFICATION</scope>
</reference>
<feature type="disulfide bond" evidence="1">
    <location>
        <begin position="212"/>
        <end position="221"/>
    </location>
</feature>
<keyword evidence="4" id="KW-1185">Reference proteome</keyword>